<proteinExistence type="predicted"/>
<feature type="non-terminal residue" evidence="2">
    <location>
        <position position="197"/>
    </location>
</feature>
<evidence type="ECO:0000259" key="1">
    <source>
        <dbReference type="Pfam" id="PF11707"/>
    </source>
</evidence>
<evidence type="ECO:0000313" key="2">
    <source>
        <dbReference type="EMBL" id="CAH3023890.1"/>
    </source>
</evidence>
<name>A0ABN8MAB3_9CNID</name>
<reference evidence="2 3" key="1">
    <citation type="submission" date="2022-05" db="EMBL/GenBank/DDBJ databases">
        <authorList>
            <consortium name="Genoscope - CEA"/>
            <person name="William W."/>
        </authorList>
    </citation>
    <scope>NUCLEOTIDE SEQUENCE [LARGE SCALE GENOMIC DNA]</scope>
</reference>
<dbReference type="InterPro" id="IPR039844">
    <property type="entry name" value="URB1"/>
</dbReference>
<sequence>MKKRKGEVVDQEGNILKKAKVSDFAEAEENNNNKHSQLVRTVKVLLQKEQTRLSGLSKLRDALKESQNKERLTCIVQEGGEFHEVFKILEGGRHSLSQLEIQACLEILESVLLFTAGDKQLSTRTGMAIVQQVLQNHIKLLYTCLHPGNPPDVIMTTLRLLTAMVTQGMTAAREVQRSFDFTLKAIGALPNKRDPKV</sequence>
<feature type="domain" description="URB1 N-terminal" evidence="1">
    <location>
        <begin position="83"/>
        <end position="190"/>
    </location>
</feature>
<dbReference type="PANTHER" id="PTHR13500:SF0">
    <property type="entry name" value="NUCLEOLAR PRE-RIBOSOMAL-ASSOCIATED PROTEIN 1"/>
    <property type="match status" value="1"/>
</dbReference>
<protein>
    <recommendedName>
        <fullName evidence="1">URB1 N-terminal domain-containing protein</fullName>
    </recommendedName>
</protein>
<evidence type="ECO:0000313" key="3">
    <source>
        <dbReference type="Proteomes" id="UP001159427"/>
    </source>
</evidence>
<accession>A0ABN8MAB3</accession>
<dbReference type="PANTHER" id="PTHR13500">
    <property type="entry name" value="NUCLEOLAR PRERIBOSOMAL-ASSOCIATED PROTEIN 1"/>
    <property type="match status" value="1"/>
</dbReference>
<dbReference type="InterPro" id="IPR021714">
    <property type="entry name" value="URB1_N"/>
</dbReference>
<dbReference type="Pfam" id="PF11707">
    <property type="entry name" value="Npa1"/>
    <property type="match status" value="1"/>
</dbReference>
<dbReference type="Proteomes" id="UP001159427">
    <property type="component" value="Unassembled WGS sequence"/>
</dbReference>
<gene>
    <name evidence="2" type="ORF">PEVE_00020916</name>
</gene>
<dbReference type="EMBL" id="CALNXI010000280">
    <property type="protein sequence ID" value="CAH3023890.1"/>
    <property type="molecule type" value="Genomic_DNA"/>
</dbReference>
<comment type="caution">
    <text evidence="2">The sequence shown here is derived from an EMBL/GenBank/DDBJ whole genome shotgun (WGS) entry which is preliminary data.</text>
</comment>
<organism evidence="2 3">
    <name type="scientific">Porites evermanni</name>
    <dbReference type="NCBI Taxonomy" id="104178"/>
    <lineage>
        <taxon>Eukaryota</taxon>
        <taxon>Metazoa</taxon>
        <taxon>Cnidaria</taxon>
        <taxon>Anthozoa</taxon>
        <taxon>Hexacorallia</taxon>
        <taxon>Scleractinia</taxon>
        <taxon>Fungiina</taxon>
        <taxon>Poritidae</taxon>
        <taxon>Porites</taxon>
    </lineage>
</organism>
<keyword evidence="3" id="KW-1185">Reference proteome</keyword>